<evidence type="ECO:0000313" key="3">
    <source>
        <dbReference type="Proteomes" id="UP000019322"/>
    </source>
</evidence>
<dbReference type="Proteomes" id="UP000019322">
    <property type="component" value="Chromosome"/>
</dbReference>
<name>A0AA86AMP1_SULMK</name>
<keyword evidence="1" id="KW-0812">Transmembrane</keyword>
<dbReference type="EMBL" id="CP007201">
    <property type="protein sequence ID" value="AHJ12427.1"/>
    <property type="molecule type" value="Genomic_DNA"/>
</dbReference>
<accession>A0AA86AMP1</accession>
<keyword evidence="1" id="KW-1133">Transmembrane helix</keyword>
<protein>
    <submittedName>
        <fullName evidence="2">Uncharacterized protein</fullName>
    </submittedName>
</protein>
<organism evidence="2 3">
    <name type="scientific">Sulfurospirillum multivorans (strain DM 12446 / JCM 15788 / NBRC 109480)</name>
    <dbReference type="NCBI Taxonomy" id="1150621"/>
    <lineage>
        <taxon>Bacteria</taxon>
        <taxon>Pseudomonadati</taxon>
        <taxon>Campylobacterota</taxon>
        <taxon>Epsilonproteobacteria</taxon>
        <taxon>Campylobacterales</taxon>
        <taxon>Sulfurospirillaceae</taxon>
        <taxon>Sulfurospirillum</taxon>
    </lineage>
</organism>
<sequence>MLDGNITQETIGMSKEAYQLWDTTIKIGLGALISGVISYLVTMKNHTHEINKLDRTHKSESQKYKLQMKIKILENTQNQIDEFSMVCEQFLDILLTCKNRNILSCPELEKKDKLMYKKYQTTQNALSIEFGNLRKACSKLTLLGFYSSTKKIKEMSDIIVDEYNRLNKQNEIFMNNIEYNIFRDNFAQAQIEYYIAINKDFEKLQ</sequence>
<gene>
    <name evidence="2" type="ORF">SMUL_1162</name>
</gene>
<evidence type="ECO:0000313" key="2">
    <source>
        <dbReference type="EMBL" id="AHJ12427.1"/>
    </source>
</evidence>
<evidence type="ECO:0000256" key="1">
    <source>
        <dbReference type="SAM" id="Phobius"/>
    </source>
</evidence>
<dbReference type="KEGG" id="smul:SMUL_1162"/>
<feature type="transmembrane region" description="Helical" evidence="1">
    <location>
        <begin position="23"/>
        <end position="42"/>
    </location>
</feature>
<dbReference type="AlphaFoldDB" id="A0AA86AMP1"/>
<proteinExistence type="predicted"/>
<reference evidence="2 3" key="1">
    <citation type="journal article" date="2014" name="Environ. Microbiol.">
        <title>Insights into organohalide respiration and the versatile catabolism of Sulfurospirillum multivorans gained from comparative genomics and physiological studies.</title>
        <authorList>
            <person name="Goris T."/>
            <person name="Schubert T."/>
            <person name="Gadkari J."/>
            <person name="Wubet T."/>
            <person name="Tarkka M."/>
            <person name="Buscot F."/>
            <person name="Adrian L."/>
            <person name="Diekert G."/>
        </authorList>
    </citation>
    <scope>NUCLEOTIDE SEQUENCE [LARGE SCALE GENOMIC DNA]</scope>
    <source>
        <strain evidence="3">DM 12446 / JCM 15788 / NBRC 109480</strain>
    </source>
</reference>
<dbReference type="RefSeq" id="WP_025344315.1">
    <property type="nucleotide sequence ID" value="NZ_CP007201.1"/>
</dbReference>
<keyword evidence="1" id="KW-0472">Membrane</keyword>